<dbReference type="SUPFAM" id="SSF82153">
    <property type="entry name" value="FAS1 domain"/>
    <property type="match status" value="2"/>
</dbReference>
<keyword evidence="1" id="KW-0812">Transmembrane</keyword>
<dbReference type="Gene3D" id="2.30.180.10">
    <property type="entry name" value="FAS1 domain"/>
    <property type="match status" value="2"/>
</dbReference>
<proteinExistence type="predicted"/>
<dbReference type="PROSITE" id="PS51257">
    <property type="entry name" value="PROKAR_LIPOPROTEIN"/>
    <property type="match status" value="1"/>
</dbReference>
<keyword evidence="1" id="KW-0472">Membrane</keyword>
<keyword evidence="1" id="KW-1133">Transmembrane helix</keyword>
<dbReference type="EMBL" id="QKLU01000007">
    <property type="protein sequence ID" value="PYF71652.1"/>
    <property type="molecule type" value="Genomic_DNA"/>
</dbReference>
<dbReference type="Pfam" id="PF02469">
    <property type="entry name" value="Fasciclin"/>
    <property type="match status" value="1"/>
</dbReference>
<accession>A0A318UCH5</accession>
<evidence type="ECO:0000313" key="3">
    <source>
        <dbReference type="EMBL" id="PYF71652.1"/>
    </source>
</evidence>
<evidence type="ECO:0000259" key="2">
    <source>
        <dbReference type="PROSITE" id="PS50213"/>
    </source>
</evidence>
<gene>
    <name evidence="3" type="ORF">B0O44_107269</name>
</gene>
<evidence type="ECO:0000256" key="1">
    <source>
        <dbReference type="SAM" id="Phobius"/>
    </source>
</evidence>
<feature type="domain" description="FAS1" evidence="2">
    <location>
        <begin position="43"/>
        <end position="204"/>
    </location>
</feature>
<sequence>MNKLKLFIYGYLLVMLMILVASCRKQEFALPPEGEKVPYVDTVKLSLKEVLEKSPAKLFYQAWQRSSMESRLKTIGDAKSTFTILIPSDAAMESAGFTSQKILDMQVKDLDSLMMFYTLKGRITAQDLESKADNYIGASLLTKPGIRVSLTQSTAVNLNDVVPYYYQQRLQVKDGKTYVNGKLVGTGKFVAAKDGYVWLLDQMISRPDKTILEVLKADGHFTLLLNILQYTDDQYAKILRAGMVFTGARVGFIKRYNWAIAPPLYPGEKSLVNLIRTTALLPNDEVFKNAGFNSLDDLNSFNLKRGLPRITKDQFGRNIAVGNFATDSLLFYHLDFGAGVNFGFNSNEMTNAVMSNYLVSFKSPLAGEGYISSYMPFDFSRDASGRVQLKVKEVPDGTAATIVVADIPTLMGPIHVVDHFLTPKGFKLNQK</sequence>
<keyword evidence="4" id="KW-1185">Reference proteome</keyword>
<dbReference type="InterPro" id="IPR000782">
    <property type="entry name" value="FAS1_domain"/>
</dbReference>
<dbReference type="InterPro" id="IPR036378">
    <property type="entry name" value="FAS1_dom_sf"/>
</dbReference>
<name>A0A318UCH5_9SPHI</name>
<protein>
    <submittedName>
        <fullName evidence="3">Fasciclin domain-containing protein</fullName>
    </submittedName>
</protein>
<evidence type="ECO:0000313" key="4">
    <source>
        <dbReference type="Proteomes" id="UP000248198"/>
    </source>
</evidence>
<reference evidence="3 4" key="1">
    <citation type="submission" date="2018-06" db="EMBL/GenBank/DDBJ databases">
        <title>Genomic Encyclopedia of Archaeal and Bacterial Type Strains, Phase II (KMG-II): from individual species to whole genera.</title>
        <authorList>
            <person name="Goeker M."/>
        </authorList>
    </citation>
    <scope>NUCLEOTIDE SEQUENCE [LARGE SCALE GENOMIC DNA]</scope>
    <source>
        <strain evidence="3 4">DSM 27372</strain>
    </source>
</reference>
<organism evidence="3 4">
    <name type="scientific">Pedobacter nutrimenti</name>
    <dbReference type="NCBI Taxonomy" id="1241337"/>
    <lineage>
        <taxon>Bacteria</taxon>
        <taxon>Pseudomonadati</taxon>
        <taxon>Bacteroidota</taxon>
        <taxon>Sphingobacteriia</taxon>
        <taxon>Sphingobacteriales</taxon>
        <taxon>Sphingobacteriaceae</taxon>
        <taxon>Pedobacter</taxon>
    </lineage>
</organism>
<dbReference type="OrthoDB" id="624512at2"/>
<feature type="transmembrane region" description="Helical" evidence="1">
    <location>
        <begin position="6"/>
        <end position="23"/>
    </location>
</feature>
<dbReference type="Proteomes" id="UP000248198">
    <property type="component" value="Unassembled WGS sequence"/>
</dbReference>
<comment type="caution">
    <text evidence="3">The sequence shown here is derived from an EMBL/GenBank/DDBJ whole genome shotgun (WGS) entry which is preliminary data.</text>
</comment>
<dbReference type="RefSeq" id="WP_146229876.1">
    <property type="nucleotide sequence ID" value="NZ_QKLU01000007.1"/>
</dbReference>
<dbReference type="PROSITE" id="PS50213">
    <property type="entry name" value="FAS1"/>
    <property type="match status" value="1"/>
</dbReference>
<dbReference type="AlphaFoldDB" id="A0A318UCH5"/>